<sequence length="156" mass="16640">MHLAQLSVLIFGALIALMATAVEAGQSIKFGQTKSGKSTWFNGHDLKGAACYGDLENKNVNAQDSWHIAAVHMASYSGNEKSACFECVKITANKRSVIARIIDDCAGCSASQIDLTASAFKILAPLSQGVVKTQYQFVRCPTSGIKWPSSPSPKSK</sequence>
<accession>A0A9P6RSQ7</accession>
<keyword evidence="5" id="KW-1185">Reference proteome</keyword>
<dbReference type="GO" id="GO:0042742">
    <property type="term" value="P:defense response to bacterium"/>
    <property type="evidence" value="ECO:0007669"/>
    <property type="project" value="InterPro"/>
</dbReference>
<organism evidence="4 5">
    <name type="scientific">Dissophora globulifera</name>
    <dbReference type="NCBI Taxonomy" id="979702"/>
    <lineage>
        <taxon>Eukaryota</taxon>
        <taxon>Fungi</taxon>
        <taxon>Fungi incertae sedis</taxon>
        <taxon>Mucoromycota</taxon>
        <taxon>Mortierellomycotina</taxon>
        <taxon>Mortierellomycetes</taxon>
        <taxon>Mortierellales</taxon>
        <taxon>Mortierellaceae</taxon>
        <taxon>Dissophora</taxon>
    </lineage>
</organism>
<dbReference type="GO" id="GO:0050832">
    <property type="term" value="P:defense response to fungus"/>
    <property type="evidence" value="ECO:0007669"/>
    <property type="project" value="InterPro"/>
</dbReference>
<protein>
    <recommendedName>
        <fullName evidence="3">Barwin domain-containing protein</fullName>
    </recommendedName>
</protein>
<proteinExistence type="predicted"/>
<dbReference type="CDD" id="cd22191">
    <property type="entry name" value="DPBB_RlpA_EXP_N-like"/>
    <property type="match status" value="1"/>
</dbReference>
<dbReference type="PANTHER" id="PTHR31836">
    <property type="match status" value="1"/>
</dbReference>
<comment type="caution">
    <text evidence="4">The sequence shown here is derived from an EMBL/GenBank/DDBJ whole genome shotgun (WGS) entry which is preliminary data.</text>
</comment>
<evidence type="ECO:0000259" key="3">
    <source>
        <dbReference type="Pfam" id="PF00967"/>
    </source>
</evidence>
<evidence type="ECO:0000256" key="2">
    <source>
        <dbReference type="SAM" id="SignalP"/>
    </source>
</evidence>
<feature type="chain" id="PRO_5040237819" description="Barwin domain-containing protein" evidence="2">
    <location>
        <begin position="25"/>
        <end position="156"/>
    </location>
</feature>
<dbReference type="InterPro" id="IPR051477">
    <property type="entry name" value="Expansin_CellWall"/>
</dbReference>
<dbReference type="InterPro" id="IPR001153">
    <property type="entry name" value="Barwin_dom"/>
</dbReference>
<reference evidence="4" key="1">
    <citation type="journal article" date="2020" name="Fungal Divers.">
        <title>Resolving the Mortierellaceae phylogeny through synthesis of multi-gene phylogenetics and phylogenomics.</title>
        <authorList>
            <person name="Vandepol N."/>
            <person name="Liber J."/>
            <person name="Desiro A."/>
            <person name="Na H."/>
            <person name="Kennedy M."/>
            <person name="Barry K."/>
            <person name="Grigoriev I.V."/>
            <person name="Miller A.N."/>
            <person name="O'Donnell K."/>
            <person name="Stajich J.E."/>
            <person name="Bonito G."/>
        </authorList>
    </citation>
    <scope>NUCLEOTIDE SEQUENCE</scope>
    <source>
        <strain evidence="4">REB-010B</strain>
    </source>
</reference>
<evidence type="ECO:0000256" key="1">
    <source>
        <dbReference type="ARBA" id="ARBA00022729"/>
    </source>
</evidence>
<feature type="signal peptide" evidence="2">
    <location>
        <begin position="1"/>
        <end position="24"/>
    </location>
</feature>
<dbReference type="PANTHER" id="PTHR31836:SF22">
    <property type="entry name" value="RLPA-LIKE PROTEIN DOUBLE-PSI BETA-BARREL DOMAIN-CONTAINING PROTEIN"/>
    <property type="match status" value="1"/>
</dbReference>
<dbReference type="OrthoDB" id="623670at2759"/>
<dbReference type="SUPFAM" id="SSF50685">
    <property type="entry name" value="Barwin-like endoglucanases"/>
    <property type="match status" value="1"/>
</dbReference>
<dbReference type="Pfam" id="PF00967">
    <property type="entry name" value="Barwin"/>
    <property type="match status" value="1"/>
</dbReference>
<feature type="domain" description="Barwin" evidence="3">
    <location>
        <begin position="49"/>
        <end position="140"/>
    </location>
</feature>
<name>A0A9P6RSQ7_9FUNG</name>
<dbReference type="InterPro" id="IPR036908">
    <property type="entry name" value="RlpA-like_sf"/>
</dbReference>
<dbReference type="Proteomes" id="UP000738325">
    <property type="component" value="Unassembled WGS sequence"/>
</dbReference>
<evidence type="ECO:0000313" key="5">
    <source>
        <dbReference type="Proteomes" id="UP000738325"/>
    </source>
</evidence>
<dbReference type="Gene3D" id="2.40.40.10">
    <property type="entry name" value="RlpA-like domain"/>
    <property type="match status" value="1"/>
</dbReference>
<gene>
    <name evidence="4" type="ORF">BGZ99_010393</name>
</gene>
<keyword evidence="1 2" id="KW-0732">Signal</keyword>
<dbReference type="EMBL" id="JAAAIP010000097">
    <property type="protein sequence ID" value="KAG0325940.1"/>
    <property type="molecule type" value="Genomic_DNA"/>
</dbReference>
<dbReference type="AlphaFoldDB" id="A0A9P6RSQ7"/>
<evidence type="ECO:0000313" key="4">
    <source>
        <dbReference type="EMBL" id="KAG0325940.1"/>
    </source>
</evidence>